<sequence>MRQNPRKGHERNCVVTGRTLPTLWSLPWTVDAEPSVKDKLEVLALLQGILTTYAPDIVLPLPDGVLSFTYRMVMKLAEERSQSGDLAFFKQLAQKFLDVLEFMAPSLKHLETPDGDSKEGQQRNIADPNTSEPRLKSDLIEETTEPATADGGISETPEIPESASVSIREDICISSDNGAVIRSLNPMRKPSKSDYTQIKEISSGSYGVFIREKREKNHEKSATCAHSPNIESLFLIYTLIMCNLHRKKPLPVSYLLSALGGDCSSLIKLYGHLPLDLARMYIAETVLAVEYLHSYGVVHRDLKPENLMISLTGHIKVTDFGLSKLGLMRPTSDIYKARTKHIIREFCADQTIGTLSYVAPEVILQVGYGRLLTDDITLKFQNFALHPDAENIMSQLLRKNPRRRLGTGGANEIKSHPFLSKLDFENLQNQKPQFRPNPESEEDTHYFHTGNRRLKHMDSDKGDTSEVIDWPESLNYVSSSQRLSKLYATNTRMMSNEDHEPSPDSSLETSTKYSDVQKESPTTNNGDSEYLTAENNKSPSPILSVEKKNTSALKLGEEQDPEIVAETEPSSVEMNNTSALKLGVEQNSEIVAETEPSRVETKNTSALKLGEEQDPEIVAETETSRVETNNTTALKLGEDQDPDIVAETEPSRIEKKTKSAIKLAGEKNAKIVEEREPRRHAAYAASIVKDRMFKNNKKNGYTYLQTADILSGVRSYRWCVCVGPSMTSRSRERSHERSRDQSQDGDVIAGPSHRASIGMEAAACTDERREDSGAIR</sequence>
<feature type="compositionally biased region" description="Basic and acidic residues" evidence="9">
    <location>
        <begin position="765"/>
        <end position="776"/>
    </location>
</feature>
<dbReference type="Proteomes" id="UP001176940">
    <property type="component" value="Unassembled WGS sequence"/>
</dbReference>
<gene>
    <name evidence="11" type="ORF">RIMI_LOCUS18206617</name>
</gene>
<keyword evidence="5" id="KW-0418">Kinase</keyword>
<proteinExistence type="predicted"/>
<reference evidence="11" key="1">
    <citation type="submission" date="2023-07" db="EMBL/GenBank/DDBJ databases">
        <authorList>
            <person name="Stuckert A."/>
        </authorList>
    </citation>
    <scope>NUCLEOTIDE SEQUENCE</scope>
</reference>
<evidence type="ECO:0000256" key="2">
    <source>
        <dbReference type="ARBA" id="ARBA00022527"/>
    </source>
</evidence>
<keyword evidence="6" id="KW-0067">ATP-binding</keyword>
<evidence type="ECO:0000256" key="6">
    <source>
        <dbReference type="ARBA" id="ARBA00022840"/>
    </source>
</evidence>
<evidence type="ECO:0000313" key="11">
    <source>
        <dbReference type="EMBL" id="CAJ0962485.1"/>
    </source>
</evidence>
<accession>A0ABN9MB56</accession>
<evidence type="ECO:0000259" key="10">
    <source>
        <dbReference type="PROSITE" id="PS50011"/>
    </source>
</evidence>
<feature type="compositionally biased region" description="Basic and acidic residues" evidence="9">
    <location>
        <begin position="729"/>
        <end position="742"/>
    </location>
</feature>
<dbReference type="PANTHER" id="PTHR24356:SF414">
    <property type="entry name" value="NON-SPECIFIC SERINE_THREONINE PROTEIN KINASE"/>
    <property type="match status" value="1"/>
</dbReference>
<evidence type="ECO:0000313" key="12">
    <source>
        <dbReference type="Proteomes" id="UP001176940"/>
    </source>
</evidence>
<feature type="domain" description="Protein kinase" evidence="10">
    <location>
        <begin position="166"/>
        <end position="448"/>
    </location>
</feature>
<dbReference type="InterPro" id="IPR011009">
    <property type="entry name" value="Kinase-like_dom_sf"/>
</dbReference>
<feature type="region of interest" description="Disordered" evidence="9">
    <location>
        <begin position="110"/>
        <end position="138"/>
    </location>
</feature>
<evidence type="ECO:0000256" key="8">
    <source>
        <dbReference type="ARBA" id="ARBA00048679"/>
    </source>
</evidence>
<feature type="compositionally biased region" description="Basic and acidic residues" evidence="9">
    <location>
        <begin position="110"/>
        <end position="121"/>
    </location>
</feature>
<dbReference type="PANTHER" id="PTHR24356">
    <property type="entry name" value="SERINE/THREONINE-PROTEIN KINASE"/>
    <property type="match status" value="1"/>
</dbReference>
<evidence type="ECO:0000256" key="3">
    <source>
        <dbReference type="ARBA" id="ARBA00022679"/>
    </source>
</evidence>
<dbReference type="SUPFAM" id="SSF56112">
    <property type="entry name" value="Protein kinase-like (PK-like)"/>
    <property type="match status" value="1"/>
</dbReference>
<dbReference type="Pfam" id="PF00069">
    <property type="entry name" value="Pkinase"/>
    <property type="match status" value="1"/>
</dbReference>
<evidence type="ECO:0000256" key="1">
    <source>
        <dbReference type="ARBA" id="ARBA00012513"/>
    </source>
</evidence>
<keyword evidence="12" id="KW-1185">Reference proteome</keyword>
<feature type="compositionally biased region" description="Polar residues" evidence="9">
    <location>
        <begin position="503"/>
        <end position="541"/>
    </location>
</feature>
<dbReference type="Gene3D" id="3.30.200.20">
    <property type="entry name" value="Phosphorylase Kinase, domain 1"/>
    <property type="match status" value="1"/>
</dbReference>
<keyword evidence="4" id="KW-0547">Nucleotide-binding</keyword>
<feature type="region of interest" description="Disordered" evidence="9">
    <location>
        <begin position="727"/>
        <end position="776"/>
    </location>
</feature>
<dbReference type="InterPro" id="IPR000719">
    <property type="entry name" value="Prot_kinase_dom"/>
</dbReference>
<dbReference type="PROSITE" id="PS00108">
    <property type="entry name" value="PROTEIN_KINASE_ST"/>
    <property type="match status" value="1"/>
</dbReference>
<evidence type="ECO:0000256" key="5">
    <source>
        <dbReference type="ARBA" id="ARBA00022777"/>
    </source>
</evidence>
<evidence type="ECO:0000256" key="4">
    <source>
        <dbReference type="ARBA" id="ARBA00022741"/>
    </source>
</evidence>
<comment type="caution">
    <text evidence="11">The sequence shown here is derived from an EMBL/GenBank/DDBJ whole genome shotgun (WGS) entry which is preliminary data.</text>
</comment>
<dbReference type="EMBL" id="CAUEEQ010054908">
    <property type="protein sequence ID" value="CAJ0962485.1"/>
    <property type="molecule type" value="Genomic_DNA"/>
</dbReference>
<dbReference type="InterPro" id="IPR008271">
    <property type="entry name" value="Ser/Thr_kinase_AS"/>
</dbReference>
<dbReference type="EC" id="2.7.11.1" evidence="1"/>
<organism evidence="11 12">
    <name type="scientific">Ranitomeya imitator</name>
    <name type="common">mimic poison frog</name>
    <dbReference type="NCBI Taxonomy" id="111125"/>
    <lineage>
        <taxon>Eukaryota</taxon>
        <taxon>Metazoa</taxon>
        <taxon>Chordata</taxon>
        <taxon>Craniata</taxon>
        <taxon>Vertebrata</taxon>
        <taxon>Euteleostomi</taxon>
        <taxon>Amphibia</taxon>
        <taxon>Batrachia</taxon>
        <taxon>Anura</taxon>
        <taxon>Neobatrachia</taxon>
        <taxon>Hyloidea</taxon>
        <taxon>Dendrobatidae</taxon>
        <taxon>Dendrobatinae</taxon>
        <taxon>Ranitomeya</taxon>
    </lineage>
</organism>
<comment type="catalytic activity">
    <reaction evidence="7">
        <text>L-threonyl-[protein] + ATP = O-phospho-L-threonyl-[protein] + ADP + H(+)</text>
        <dbReference type="Rhea" id="RHEA:46608"/>
        <dbReference type="Rhea" id="RHEA-COMP:11060"/>
        <dbReference type="Rhea" id="RHEA-COMP:11605"/>
        <dbReference type="ChEBI" id="CHEBI:15378"/>
        <dbReference type="ChEBI" id="CHEBI:30013"/>
        <dbReference type="ChEBI" id="CHEBI:30616"/>
        <dbReference type="ChEBI" id="CHEBI:61977"/>
        <dbReference type="ChEBI" id="CHEBI:456216"/>
        <dbReference type="EC" id="2.7.11.1"/>
    </reaction>
</comment>
<evidence type="ECO:0000256" key="7">
    <source>
        <dbReference type="ARBA" id="ARBA00047899"/>
    </source>
</evidence>
<dbReference type="PROSITE" id="PS50011">
    <property type="entry name" value="PROTEIN_KINASE_DOM"/>
    <property type="match status" value="1"/>
</dbReference>
<feature type="region of interest" description="Disordered" evidence="9">
    <location>
        <begin position="492"/>
        <end position="543"/>
    </location>
</feature>
<protein>
    <recommendedName>
        <fullName evidence="1">non-specific serine/threonine protein kinase</fullName>
        <ecNumber evidence="1">2.7.11.1</ecNumber>
    </recommendedName>
</protein>
<dbReference type="SMART" id="SM00220">
    <property type="entry name" value="S_TKc"/>
    <property type="match status" value="1"/>
</dbReference>
<keyword evidence="2" id="KW-0723">Serine/threonine-protein kinase</keyword>
<feature type="region of interest" description="Disordered" evidence="9">
    <location>
        <begin position="145"/>
        <end position="164"/>
    </location>
</feature>
<name>A0ABN9MB56_9NEOB</name>
<keyword evidence="3" id="KW-0808">Transferase</keyword>
<evidence type="ECO:0000256" key="9">
    <source>
        <dbReference type="SAM" id="MobiDB-lite"/>
    </source>
</evidence>
<feature type="compositionally biased region" description="Polar residues" evidence="9">
    <location>
        <begin position="122"/>
        <end position="132"/>
    </location>
</feature>
<comment type="catalytic activity">
    <reaction evidence="8">
        <text>L-seryl-[protein] + ATP = O-phospho-L-seryl-[protein] + ADP + H(+)</text>
        <dbReference type="Rhea" id="RHEA:17989"/>
        <dbReference type="Rhea" id="RHEA-COMP:9863"/>
        <dbReference type="Rhea" id="RHEA-COMP:11604"/>
        <dbReference type="ChEBI" id="CHEBI:15378"/>
        <dbReference type="ChEBI" id="CHEBI:29999"/>
        <dbReference type="ChEBI" id="CHEBI:30616"/>
        <dbReference type="ChEBI" id="CHEBI:83421"/>
        <dbReference type="ChEBI" id="CHEBI:456216"/>
        <dbReference type="EC" id="2.7.11.1"/>
    </reaction>
</comment>
<dbReference type="Gene3D" id="1.10.510.10">
    <property type="entry name" value="Transferase(Phosphotransferase) domain 1"/>
    <property type="match status" value="2"/>
</dbReference>
<dbReference type="InterPro" id="IPR050236">
    <property type="entry name" value="Ser_Thr_kinase_AGC"/>
</dbReference>